<dbReference type="EMBL" id="JAUTXU010000020">
    <property type="protein sequence ID" value="KAK3720867.1"/>
    <property type="molecule type" value="Genomic_DNA"/>
</dbReference>
<comment type="caution">
    <text evidence="1">The sequence shown here is derived from an EMBL/GenBank/DDBJ whole genome shotgun (WGS) entry which is preliminary data.</text>
</comment>
<proteinExistence type="predicted"/>
<protein>
    <submittedName>
        <fullName evidence="1">Uncharacterized protein</fullName>
    </submittedName>
</protein>
<name>A0ACC3NR33_9PEZI</name>
<keyword evidence="2" id="KW-1185">Reference proteome</keyword>
<dbReference type="Proteomes" id="UP001281147">
    <property type="component" value="Unassembled WGS sequence"/>
</dbReference>
<evidence type="ECO:0000313" key="2">
    <source>
        <dbReference type="Proteomes" id="UP001281147"/>
    </source>
</evidence>
<gene>
    <name evidence="1" type="ORF">LTR37_003530</name>
</gene>
<accession>A0ACC3NR33</accession>
<organism evidence="1 2">
    <name type="scientific">Vermiconidia calcicola</name>
    <dbReference type="NCBI Taxonomy" id="1690605"/>
    <lineage>
        <taxon>Eukaryota</taxon>
        <taxon>Fungi</taxon>
        <taxon>Dikarya</taxon>
        <taxon>Ascomycota</taxon>
        <taxon>Pezizomycotina</taxon>
        <taxon>Dothideomycetes</taxon>
        <taxon>Dothideomycetidae</taxon>
        <taxon>Mycosphaerellales</taxon>
        <taxon>Extremaceae</taxon>
        <taxon>Vermiconidia</taxon>
    </lineage>
</organism>
<reference evidence="1" key="1">
    <citation type="submission" date="2023-07" db="EMBL/GenBank/DDBJ databases">
        <title>Black Yeasts Isolated from many extreme environments.</title>
        <authorList>
            <person name="Coleine C."/>
            <person name="Stajich J.E."/>
            <person name="Selbmann L."/>
        </authorList>
    </citation>
    <scope>NUCLEOTIDE SEQUENCE</scope>
    <source>
        <strain evidence="1">CCFEE 5714</strain>
    </source>
</reference>
<sequence length="395" mass="42717">MKLTSTFLIPALCCVASTAASYVYTYDSHSQPSSNDGETSQLSPVAARMVLAQRTGVEDFHSADLYREKVIEAINKYGLRSSLFGEDDEELRRALYLVEAGGGERVSDSFASSNPLAKFDIQSNPSAKSAESLFLDLAQQASSSSHPTSSADDVQSFSPSANSRGLMRGRHVFAQFASMQEFEETFPEVLKLTDKAHLIATIIVVPSAKDASAEEEEEEEQENIWGTYTMPNLPSLLRKREQAEEPLSDLDTARPTVESTTTTTNPQLSSNTSPLRGIYPTCFTSLSTCNTLTRNCSSHGSCSLKYTDHSAASSSPYKECYACQCGTTKHGESTIYWGGPACQKRDISMQFWLLALMGVALVGLVSFAVGQVLEMGNLELPSVIGAGVSGPVAKR</sequence>
<evidence type="ECO:0000313" key="1">
    <source>
        <dbReference type="EMBL" id="KAK3720867.1"/>
    </source>
</evidence>